<dbReference type="EMBL" id="CAJVQC010008532">
    <property type="protein sequence ID" value="CAG8593815.1"/>
    <property type="molecule type" value="Genomic_DNA"/>
</dbReference>
<keyword evidence="2" id="KW-1185">Reference proteome</keyword>
<feature type="non-terminal residue" evidence="1">
    <location>
        <position position="1"/>
    </location>
</feature>
<evidence type="ECO:0000313" key="1">
    <source>
        <dbReference type="EMBL" id="CAG8593815.1"/>
    </source>
</evidence>
<sequence>LTLIQSIPISVENDKLTHNDLSYSALLLLYSSPMVPDSYIDSDSDNGRKSFELFRKSYNGINSHKNLDTNVIVSYNDIEEKHVIKKTALRKQIRINPPTTSSSKASEDIQTLNNKFLDAAFQVKNRNPITQVSNNDEPDLIDQD</sequence>
<proteinExistence type="predicted"/>
<organism evidence="1 2">
    <name type="scientific">Racocetra persica</name>
    <dbReference type="NCBI Taxonomy" id="160502"/>
    <lineage>
        <taxon>Eukaryota</taxon>
        <taxon>Fungi</taxon>
        <taxon>Fungi incertae sedis</taxon>
        <taxon>Mucoromycota</taxon>
        <taxon>Glomeromycotina</taxon>
        <taxon>Glomeromycetes</taxon>
        <taxon>Diversisporales</taxon>
        <taxon>Gigasporaceae</taxon>
        <taxon>Racocetra</taxon>
    </lineage>
</organism>
<accession>A0ACA9MHY6</accession>
<protein>
    <submittedName>
        <fullName evidence="1">3513_t:CDS:1</fullName>
    </submittedName>
</protein>
<gene>
    <name evidence="1" type="ORF">RPERSI_LOCUS5647</name>
</gene>
<dbReference type="Proteomes" id="UP000789920">
    <property type="component" value="Unassembled WGS sequence"/>
</dbReference>
<evidence type="ECO:0000313" key="2">
    <source>
        <dbReference type="Proteomes" id="UP000789920"/>
    </source>
</evidence>
<reference evidence="1" key="1">
    <citation type="submission" date="2021-06" db="EMBL/GenBank/DDBJ databases">
        <authorList>
            <person name="Kallberg Y."/>
            <person name="Tangrot J."/>
            <person name="Rosling A."/>
        </authorList>
    </citation>
    <scope>NUCLEOTIDE SEQUENCE</scope>
    <source>
        <strain evidence="1">MA461A</strain>
    </source>
</reference>
<comment type="caution">
    <text evidence="1">The sequence shown here is derived from an EMBL/GenBank/DDBJ whole genome shotgun (WGS) entry which is preliminary data.</text>
</comment>
<name>A0ACA9MHY6_9GLOM</name>